<keyword evidence="6" id="KW-1185">Reference proteome</keyword>
<dbReference type="GO" id="GO:0043565">
    <property type="term" value="F:sequence-specific DNA binding"/>
    <property type="evidence" value="ECO:0007669"/>
    <property type="project" value="InterPro"/>
</dbReference>
<dbReference type="RefSeq" id="WP_096181826.1">
    <property type="nucleotide sequence ID" value="NZ_BDUF01000049.1"/>
</dbReference>
<dbReference type="CDD" id="cd07377">
    <property type="entry name" value="WHTH_GntR"/>
    <property type="match status" value="1"/>
</dbReference>
<dbReference type="InterPro" id="IPR000485">
    <property type="entry name" value="AsnC-type_HTH_dom"/>
</dbReference>
<evidence type="ECO:0000256" key="2">
    <source>
        <dbReference type="ARBA" id="ARBA00023125"/>
    </source>
</evidence>
<evidence type="ECO:0000313" key="5">
    <source>
        <dbReference type="EMBL" id="GAX90114.1"/>
    </source>
</evidence>
<evidence type="ECO:0000256" key="1">
    <source>
        <dbReference type="ARBA" id="ARBA00023015"/>
    </source>
</evidence>
<evidence type="ECO:0000313" key="6">
    <source>
        <dbReference type="Proteomes" id="UP000217785"/>
    </source>
</evidence>
<name>A0A292YP09_9BACL</name>
<dbReference type="SMART" id="SM00345">
    <property type="entry name" value="HTH_GNTR"/>
    <property type="match status" value="1"/>
</dbReference>
<keyword evidence="3" id="KW-0804">Transcription</keyword>
<dbReference type="InterPro" id="IPR008920">
    <property type="entry name" value="TF_FadR/GntR_C"/>
</dbReference>
<proteinExistence type="predicted"/>
<dbReference type="SUPFAM" id="SSF46785">
    <property type="entry name" value="Winged helix' DNA-binding domain"/>
    <property type="match status" value="1"/>
</dbReference>
<dbReference type="Proteomes" id="UP000217785">
    <property type="component" value="Unassembled WGS sequence"/>
</dbReference>
<dbReference type="AlphaFoldDB" id="A0A292YP09"/>
<accession>A0A292YP09</accession>
<keyword evidence="2" id="KW-0238">DNA-binding</keyword>
<dbReference type="EMBL" id="BDUF01000049">
    <property type="protein sequence ID" value="GAX90114.1"/>
    <property type="molecule type" value="Genomic_DNA"/>
</dbReference>
<protein>
    <submittedName>
        <fullName evidence="5">GntR family transcriptional regulator</fullName>
    </submittedName>
</protein>
<gene>
    <name evidence="5" type="ORF">EFBL_1740</name>
</gene>
<sequence>MNRQHLRLDDRSTLHERVVSRLREAILKGEFEPGERLVQEELAEAMGVSRMPIREALRQLEKEGLVTLEPHKGAIVTPVTSNDIEEIYYLRAVLEAIAVERSLPNLTQEDKRTLRQLADDMEQAALSEDVEQFVLKNAEFHRIMRKGCGWRRAHMILEMLWHGFPPHTPGILPGQMERSLTEHKEMLELIEKGDAERLQSVIRKHILRTGEAFKEYLNDMK</sequence>
<feature type="domain" description="HTH gntR-type" evidence="4">
    <location>
        <begin position="12"/>
        <end position="79"/>
    </location>
</feature>
<organism evidence="5 6">
    <name type="scientific">Effusibacillus lacus</name>
    <dbReference type="NCBI Taxonomy" id="1348429"/>
    <lineage>
        <taxon>Bacteria</taxon>
        <taxon>Bacillati</taxon>
        <taxon>Bacillota</taxon>
        <taxon>Bacilli</taxon>
        <taxon>Bacillales</taxon>
        <taxon>Alicyclobacillaceae</taxon>
        <taxon>Effusibacillus</taxon>
    </lineage>
</organism>
<evidence type="ECO:0000256" key="3">
    <source>
        <dbReference type="ARBA" id="ARBA00023163"/>
    </source>
</evidence>
<dbReference type="Gene3D" id="1.10.10.10">
    <property type="entry name" value="Winged helix-like DNA-binding domain superfamily/Winged helix DNA-binding domain"/>
    <property type="match status" value="1"/>
</dbReference>
<dbReference type="Gene3D" id="1.20.120.530">
    <property type="entry name" value="GntR ligand-binding domain-like"/>
    <property type="match status" value="1"/>
</dbReference>
<comment type="caution">
    <text evidence="5">The sequence shown here is derived from an EMBL/GenBank/DDBJ whole genome shotgun (WGS) entry which is preliminary data.</text>
</comment>
<reference evidence="6" key="1">
    <citation type="submission" date="2017-07" db="EMBL/GenBank/DDBJ databases">
        <title>Draft genome sequence of Effusibacillus lacus strain skLN1.</title>
        <authorList>
            <person name="Watanabe M."/>
            <person name="Kojima H."/>
            <person name="Fukui M."/>
        </authorList>
    </citation>
    <scope>NUCLEOTIDE SEQUENCE [LARGE SCALE GENOMIC DNA]</scope>
    <source>
        <strain evidence="6">skLN1</strain>
    </source>
</reference>
<dbReference type="Pfam" id="PF07729">
    <property type="entry name" value="FCD"/>
    <property type="match status" value="1"/>
</dbReference>
<dbReference type="PRINTS" id="PR00035">
    <property type="entry name" value="HTHGNTR"/>
</dbReference>
<dbReference type="PROSITE" id="PS50949">
    <property type="entry name" value="HTH_GNTR"/>
    <property type="match status" value="1"/>
</dbReference>
<dbReference type="OrthoDB" id="9781630at2"/>
<dbReference type="PANTHER" id="PTHR43537:SF24">
    <property type="entry name" value="GLUCONATE OPERON TRANSCRIPTIONAL REPRESSOR"/>
    <property type="match status" value="1"/>
</dbReference>
<dbReference type="SMART" id="SM00895">
    <property type="entry name" value="FCD"/>
    <property type="match status" value="1"/>
</dbReference>
<dbReference type="PANTHER" id="PTHR43537">
    <property type="entry name" value="TRANSCRIPTIONAL REGULATOR, GNTR FAMILY"/>
    <property type="match status" value="1"/>
</dbReference>
<dbReference type="PRINTS" id="PR00033">
    <property type="entry name" value="HTHASNC"/>
</dbReference>
<dbReference type="InterPro" id="IPR036390">
    <property type="entry name" value="WH_DNA-bd_sf"/>
</dbReference>
<dbReference type="InterPro" id="IPR000524">
    <property type="entry name" value="Tscrpt_reg_HTH_GntR"/>
</dbReference>
<dbReference type="InterPro" id="IPR011711">
    <property type="entry name" value="GntR_C"/>
</dbReference>
<dbReference type="InterPro" id="IPR036388">
    <property type="entry name" value="WH-like_DNA-bd_sf"/>
</dbReference>
<evidence type="ECO:0000259" key="4">
    <source>
        <dbReference type="PROSITE" id="PS50949"/>
    </source>
</evidence>
<dbReference type="GO" id="GO:0003700">
    <property type="term" value="F:DNA-binding transcription factor activity"/>
    <property type="evidence" value="ECO:0007669"/>
    <property type="project" value="InterPro"/>
</dbReference>
<dbReference type="Pfam" id="PF00392">
    <property type="entry name" value="GntR"/>
    <property type="match status" value="1"/>
</dbReference>
<keyword evidence="1" id="KW-0805">Transcription regulation</keyword>
<dbReference type="SUPFAM" id="SSF48008">
    <property type="entry name" value="GntR ligand-binding domain-like"/>
    <property type="match status" value="1"/>
</dbReference>